<dbReference type="InterPro" id="IPR010982">
    <property type="entry name" value="Lambda_DNA-bd_dom_sf"/>
</dbReference>
<dbReference type="SUPFAM" id="SSF47413">
    <property type="entry name" value="lambda repressor-like DNA-binding domains"/>
    <property type="match status" value="1"/>
</dbReference>
<dbReference type="InterPro" id="IPR001387">
    <property type="entry name" value="Cro/C1-type_HTH"/>
</dbReference>
<proteinExistence type="predicted"/>
<dbReference type="GO" id="GO:0003677">
    <property type="term" value="F:DNA binding"/>
    <property type="evidence" value="ECO:0007669"/>
    <property type="project" value="InterPro"/>
</dbReference>
<dbReference type="RefSeq" id="WP_048255567.1">
    <property type="nucleotide sequence ID" value="NZ_AP024176.1"/>
</dbReference>
<gene>
    <name evidence="2" type="ORF">ETE75_20070</name>
</gene>
<evidence type="ECO:0000313" key="2">
    <source>
        <dbReference type="EMBL" id="TCX36566.1"/>
    </source>
</evidence>
<name>A0A483ISF0_KLEPN</name>
<sequence>MYEPKGRYRPFMTAAMLTCGKTQAQIAKEVGFENANNISLIKSGRAHLSLDKVIPFARAVGAPPDDFMMMYLSERFPEIYEFVKKIKNENDALKSKLGITD</sequence>
<dbReference type="AlphaFoldDB" id="A0A483ISF0"/>
<protein>
    <submittedName>
        <fullName evidence="2">XRE family transcriptional regulator</fullName>
    </submittedName>
</protein>
<accession>A0A483ISF0</accession>
<dbReference type="EMBL" id="SDCJ01000016">
    <property type="protein sequence ID" value="TCX36566.1"/>
    <property type="molecule type" value="Genomic_DNA"/>
</dbReference>
<dbReference type="PROSITE" id="PS50943">
    <property type="entry name" value="HTH_CROC1"/>
    <property type="match status" value="1"/>
</dbReference>
<dbReference type="Gene3D" id="1.10.260.40">
    <property type="entry name" value="lambda repressor-like DNA-binding domains"/>
    <property type="match status" value="1"/>
</dbReference>
<organism evidence="2">
    <name type="scientific">Klebsiella pneumoniae</name>
    <dbReference type="NCBI Taxonomy" id="573"/>
    <lineage>
        <taxon>Bacteria</taxon>
        <taxon>Pseudomonadati</taxon>
        <taxon>Pseudomonadota</taxon>
        <taxon>Gammaproteobacteria</taxon>
        <taxon>Enterobacterales</taxon>
        <taxon>Enterobacteriaceae</taxon>
        <taxon>Klebsiella/Raoultella group</taxon>
        <taxon>Klebsiella</taxon>
        <taxon>Klebsiella pneumoniae complex</taxon>
    </lineage>
</organism>
<comment type="caution">
    <text evidence="2">The sequence shown here is derived from an EMBL/GenBank/DDBJ whole genome shotgun (WGS) entry which is preliminary data.</text>
</comment>
<feature type="domain" description="HTH cro/C1-type" evidence="1">
    <location>
        <begin position="20"/>
        <end position="67"/>
    </location>
</feature>
<reference evidence="2" key="1">
    <citation type="submission" date="2019-01" db="EMBL/GenBank/DDBJ databases">
        <authorList>
            <person name="Lista F."/>
            <person name="Anselmo A."/>
        </authorList>
    </citation>
    <scope>NUCLEOTIDE SEQUENCE</scope>
    <source>
        <strain evidence="2">13S</strain>
    </source>
</reference>
<evidence type="ECO:0000259" key="1">
    <source>
        <dbReference type="PROSITE" id="PS50943"/>
    </source>
</evidence>